<dbReference type="OrthoDB" id="5972981at2759"/>
<keyword evidence="3" id="KW-1185">Reference proteome</keyword>
<dbReference type="AlphaFoldDB" id="A0A556UYA1"/>
<comment type="caution">
    <text evidence="2">The sequence shown here is derived from an EMBL/GenBank/DDBJ whole genome shotgun (WGS) entry which is preliminary data.</text>
</comment>
<dbReference type="EMBL" id="VCAZ01000077">
    <property type="protein sequence ID" value="TSP57604.1"/>
    <property type="molecule type" value="Genomic_DNA"/>
</dbReference>
<protein>
    <submittedName>
        <fullName evidence="2">Centrosomal protein of 85 kDa-like</fullName>
    </submittedName>
</protein>
<keyword evidence="1" id="KW-0175">Coiled coil</keyword>
<reference evidence="2 3" key="1">
    <citation type="journal article" date="2019" name="Genome Biol. Evol.">
        <title>Whole-Genome Sequencing of the Giant Devil Catfish, Bagarius yarrelli.</title>
        <authorList>
            <person name="Jiang W."/>
            <person name="Lv Y."/>
            <person name="Cheng L."/>
            <person name="Yang K."/>
            <person name="Chao B."/>
            <person name="Wang X."/>
            <person name="Li Y."/>
            <person name="Pan X."/>
            <person name="You X."/>
            <person name="Zhang Y."/>
            <person name="Yang J."/>
            <person name="Li J."/>
            <person name="Zhang X."/>
            <person name="Liu S."/>
            <person name="Sun C."/>
            <person name="Yang J."/>
            <person name="Shi Q."/>
        </authorList>
    </citation>
    <scope>NUCLEOTIDE SEQUENCE [LARGE SCALE GENOMIC DNA]</scope>
    <source>
        <strain evidence="2">JWS20170419001</strain>
        <tissue evidence="2">Muscle</tissue>
    </source>
</reference>
<sequence length="303" mass="34663">MVRLGFFLERVWRRYGLVRILSGEGMERMLGGASLPVNTLVKIKEGLLRQRELEIDRQKQQILQLHARIRENELRAQQVLQNQRGRCDDSYVLKSKESPMDSPVSSLHSPQPPLCCENGELARRLASSELEVVHLKEFLKQNTQKYTEDIKKLEEKLIDGQKQQIDRLTLELTELHKQLEEREEDLKALSKSVQQKQQQYVDNGAALPEASSLLKEMSLCLLDLKALCSILTQRAQGKEPNLALLLGIKSMSCSSEECESPPVENGLQAKLKEVRQLRDDIDELRTIISDRYAQDMGENCVTQ</sequence>
<feature type="coiled-coil region" evidence="1">
    <location>
        <begin position="136"/>
        <end position="199"/>
    </location>
</feature>
<dbReference type="PANTHER" id="PTHR31075">
    <property type="entry name" value="CENTROSOMAL PROTEIN OF 85 KDA"/>
    <property type="match status" value="1"/>
</dbReference>
<organism evidence="2 3">
    <name type="scientific">Bagarius yarrelli</name>
    <name type="common">Goonch</name>
    <name type="synonym">Bagrus yarrelli</name>
    <dbReference type="NCBI Taxonomy" id="175774"/>
    <lineage>
        <taxon>Eukaryota</taxon>
        <taxon>Metazoa</taxon>
        <taxon>Chordata</taxon>
        <taxon>Craniata</taxon>
        <taxon>Vertebrata</taxon>
        <taxon>Euteleostomi</taxon>
        <taxon>Actinopterygii</taxon>
        <taxon>Neopterygii</taxon>
        <taxon>Teleostei</taxon>
        <taxon>Ostariophysi</taxon>
        <taxon>Siluriformes</taxon>
        <taxon>Sisoridae</taxon>
        <taxon>Sisorinae</taxon>
        <taxon>Bagarius</taxon>
    </lineage>
</organism>
<evidence type="ECO:0000313" key="2">
    <source>
        <dbReference type="EMBL" id="TSP57604.1"/>
    </source>
</evidence>
<evidence type="ECO:0000313" key="3">
    <source>
        <dbReference type="Proteomes" id="UP000319801"/>
    </source>
</evidence>
<dbReference type="PANTHER" id="PTHR31075:SF2">
    <property type="entry name" value="CENTROSOMAL PROTEIN OF 85 KDA-LIKE"/>
    <property type="match status" value="1"/>
</dbReference>
<gene>
    <name evidence="2" type="ORF">Baya_10451</name>
</gene>
<dbReference type="GO" id="GO:0005813">
    <property type="term" value="C:centrosome"/>
    <property type="evidence" value="ECO:0007669"/>
    <property type="project" value="TreeGrafter"/>
</dbReference>
<name>A0A556UYA1_BAGYA</name>
<dbReference type="InterPro" id="IPR040210">
    <property type="entry name" value="Cep85/Cep85L"/>
</dbReference>
<dbReference type="Proteomes" id="UP000319801">
    <property type="component" value="Unassembled WGS sequence"/>
</dbReference>
<proteinExistence type="predicted"/>
<evidence type="ECO:0000256" key="1">
    <source>
        <dbReference type="SAM" id="Coils"/>
    </source>
</evidence>
<accession>A0A556UYA1</accession>
<feature type="coiled-coil region" evidence="1">
    <location>
        <begin position="48"/>
        <end position="75"/>
    </location>
</feature>